<evidence type="ECO:0000256" key="2">
    <source>
        <dbReference type="ARBA" id="ARBA00022722"/>
    </source>
</evidence>
<organism evidence="5">
    <name type="scientific">hydrothermal vent metagenome</name>
    <dbReference type="NCBI Taxonomy" id="652676"/>
    <lineage>
        <taxon>unclassified sequences</taxon>
        <taxon>metagenomes</taxon>
        <taxon>ecological metagenomes</taxon>
    </lineage>
</organism>
<protein>
    <recommendedName>
        <fullName evidence="6">DUF86 domain-containing protein</fullName>
    </recommendedName>
</protein>
<dbReference type="Pfam" id="PF01934">
    <property type="entry name" value="HepT-like"/>
    <property type="match status" value="1"/>
</dbReference>
<dbReference type="EMBL" id="UOFV01000494">
    <property type="protein sequence ID" value="VAX04745.1"/>
    <property type="molecule type" value="Genomic_DNA"/>
</dbReference>
<evidence type="ECO:0000256" key="1">
    <source>
        <dbReference type="ARBA" id="ARBA00022649"/>
    </source>
</evidence>
<dbReference type="InterPro" id="IPR037038">
    <property type="entry name" value="HepT-like_sf"/>
</dbReference>
<keyword evidence="1" id="KW-1277">Toxin-antitoxin system</keyword>
<accession>A0A3B1BEY5</accession>
<dbReference type="GO" id="GO:0110001">
    <property type="term" value="C:toxin-antitoxin complex"/>
    <property type="evidence" value="ECO:0007669"/>
    <property type="project" value="InterPro"/>
</dbReference>
<dbReference type="GO" id="GO:0004540">
    <property type="term" value="F:RNA nuclease activity"/>
    <property type="evidence" value="ECO:0007669"/>
    <property type="project" value="InterPro"/>
</dbReference>
<proteinExistence type="inferred from homology"/>
<sequence>MRLDLYQAETAQIAGEQSSLLDEARQRLQAGEKLSRLEENGVLHALQALIENAIGKAKQILKAKGEPVPVSAYDALAALARIGVISAEDLSAWNAAIGLRNRIVHEYMNIDVSRVLELVCVDQYRFVVEFLLASVNDI</sequence>
<dbReference type="PANTHER" id="PTHR33397">
    <property type="entry name" value="UPF0331 PROTEIN YUTE"/>
    <property type="match status" value="1"/>
</dbReference>
<dbReference type="AlphaFoldDB" id="A0A3B1BEY5"/>
<keyword evidence="3" id="KW-0378">Hydrolase</keyword>
<reference evidence="5" key="1">
    <citation type="submission" date="2018-06" db="EMBL/GenBank/DDBJ databases">
        <authorList>
            <person name="Zhirakovskaya E."/>
        </authorList>
    </citation>
    <scope>NUCLEOTIDE SEQUENCE</scope>
</reference>
<dbReference type="Gene3D" id="1.20.120.580">
    <property type="entry name" value="bsu32300-like"/>
    <property type="match status" value="1"/>
</dbReference>
<evidence type="ECO:0000256" key="4">
    <source>
        <dbReference type="ARBA" id="ARBA00024207"/>
    </source>
</evidence>
<evidence type="ECO:0008006" key="6">
    <source>
        <dbReference type="Google" id="ProtNLM"/>
    </source>
</evidence>
<gene>
    <name evidence="5" type="ORF">MNBD_GAMMA19-904</name>
</gene>
<keyword evidence="2" id="KW-0540">Nuclease</keyword>
<name>A0A3B1BEY5_9ZZZZ</name>
<comment type="similarity">
    <text evidence="4">Belongs to the HepT RNase toxin family.</text>
</comment>
<evidence type="ECO:0000256" key="3">
    <source>
        <dbReference type="ARBA" id="ARBA00022801"/>
    </source>
</evidence>
<evidence type="ECO:0000313" key="5">
    <source>
        <dbReference type="EMBL" id="VAX04745.1"/>
    </source>
</evidence>
<dbReference type="InterPro" id="IPR008201">
    <property type="entry name" value="HepT-like"/>
</dbReference>
<dbReference type="NCBIfam" id="NF047751">
    <property type="entry name" value="HepT_toxin"/>
    <property type="match status" value="1"/>
</dbReference>
<dbReference type="InterPro" id="IPR052379">
    <property type="entry name" value="Type_VII_TA_RNase"/>
</dbReference>
<dbReference type="PANTHER" id="PTHR33397:SF5">
    <property type="entry name" value="RNASE YUTE-RELATED"/>
    <property type="match status" value="1"/>
</dbReference>
<dbReference type="GO" id="GO:0016787">
    <property type="term" value="F:hydrolase activity"/>
    <property type="evidence" value="ECO:0007669"/>
    <property type="project" value="UniProtKB-KW"/>
</dbReference>
<dbReference type="SUPFAM" id="SSF81593">
    <property type="entry name" value="Nucleotidyltransferase substrate binding subunit/domain"/>
    <property type="match status" value="1"/>
</dbReference>